<keyword evidence="2" id="KW-0285">Flavoprotein</keyword>
<dbReference type="Proteomes" id="UP001273531">
    <property type="component" value="Unassembled WGS sequence"/>
</dbReference>
<dbReference type="InterPro" id="IPR027477">
    <property type="entry name" value="Succ_DH/fumarate_Rdtase_cat_sf"/>
</dbReference>
<dbReference type="SUPFAM" id="SSF56425">
    <property type="entry name" value="Succinate dehydrogenase/fumarate reductase flavoprotein, catalytic domain"/>
    <property type="match status" value="1"/>
</dbReference>
<evidence type="ECO:0000259" key="5">
    <source>
        <dbReference type="Pfam" id="PF00890"/>
    </source>
</evidence>
<accession>A0ABU3Y3V9</accession>
<dbReference type="InterPro" id="IPR050315">
    <property type="entry name" value="FAD-oxidoreductase_2"/>
</dbReference>
<comment type="cofactor">
    <cofactor evidence="1">
        <name>FAD</name>
        <dbReference type="ChEBI" id="CHEBI:57692"/>
    </cofactor>
</comment>
<gene>
    <name evidence="6" type="ORF">RZN05_03755</name>
</gene>
<proteinExistence type="predicted"/>
<dbReference type="Pfam" id="PF00890">
    <property type="entry name" value="FAD_binding_2"/>
    <property type="match status" value="1"/>
</dbReference>
<name>A0ABU3Y3V9_9SPHN</name>
<organism evidence="6 7">
    <name type="scientific">Sphingomonas agrestis</name>
    <dbReference type="NCBI Taxonomy" id="3080540"/>
    <lineage>
        <taxon>Bacteria</taxon>
        <taxon>Pseudomonadati</taxon>
        <taxon>Pseudomonadota</taxon>
        <taxon>Alphaproteobacteria</taxon>
        <taxon>Sphingomonadales</taxon>
        <taxon>Sphingomonadaceae</taxon>
        <taxon>Sphingomonas</taxon>
    </lineage>
</organism>
<evidence type="ECO:0000256" key="3">
    <source>
        <dbReference type="ARBA" id="ARBA00022827"/>
    </source>
</evidence>
<dbReference type="PRINTS" id="PR00411">
    <property type="entry name" value="PNDRDTASEI"/>
</dbReference>
<dbReference type="PANTHER" id="PTHR43400">
    <property type="entry name" value="FUMARATE REDUCTASE"/>
    <property type="match status" value="1"/>
</dbReference>
<keyword evidence="3" id="KW-0274">FAD</keyword>
<feature type="domain" description="FAD-dependent oxidoreductase 2 FAD-binding" evidence="5">
    <location>
        <begin position="16"/>
        <end position="433"/>
    </location>
</feature>
<dbReference type="InterPro" id="IPR036188">
    <property type="entry name" value="FAD/NAD-bd_sf"/>
</dbReference>
<protein>
    <submittedName>
        <fullName evidence="6">FAD-dependent oxidoreductase</fullName>
    </submittedName>
</protein>
<reference evidence="6 7" key="1">
    <citation type="submission" date="2023-10" db="EMBL/GenBank/DDBJ databases">
        <title>Sphingomonas sp. HF-S4 16S ribosomal RNA gene Genome sequencing and assembly.</title>
        <authorList>
            <person name="Lee H."/>
        </authorList>
    </citation>
    <scope>NUCLEOTIDE SEQUENCE [LARGE SCALE GENOMIC DNA]</scope>
    <source>
        <strain evidence="6 7">HF-S4</strain>
    </source>
</reference>
<evidence type="ECO:0000313" key="6">
    <source>
        <dbReference type="EMBL" id="MDV3456085.1"/>
    </source>
</evidence>
<dbReference type="SUPFAM" id="SSF51905">
    <property type="entry name" value="FAD/NAD(P)-binding domain"/>
    <property type="match status" value="1"/>
</dbReference>
<dbReference type="EMBL" id="JAWJEJ010000001">
    <property type="protein sequence ID" value="MDV3456085.1"/>
    <property type="molecule type" value="Genomic_DNA"/>
</dbReference>
<dbReference type="Gene3D" id="3.90.700.10">
    <property type="entry name" value="Succinate dehydrogenase/fumarate reductase flavoprotein, catalytic domain"/>
    <property type="match status" value="1"/>
</dbReference>
<evidence type="ECO:0000256" key="1">
    <source>
        <dbReference type="ARBA" id="ARBA00001974"/>
    </source>
</evidence>
<evidence type="ECO:0000256" key="2">
    <source>
        <dbReference type="ARBA" id="ARBA00022630"/>
    </source>
</evidence>
<dbReference type="InterPro" id="IPR003953">
    <property type="entry name" value="FAD-dep_OxRdtase_2_FAD-bd"/>
</dbReference>
<evidence type="ECO:0000256" key="4">
    <source>
        <dbReference type="ARBA" id="ARBA00023002"/>
    </source>
</evidence>
<comment type="caution">
    <text evidence="6">The sequence shown here is derived from an EMBL/GenBank/DDBJ whole genome shotgun (WGS) entry which is preliminary data.</text>
</comment>
<sequence>MTDILPAPDAFEFAVDVLVIGGGGTGLCAALAAADAGASVIVVERDKALLGSTAMSTGLIPAAGTPEQAAAGIDDSPERFAADILAKTKGRTDGDMALAIARESAKTIAWMRDVHGVPLQLIDGFLYPGHSVLRMYGTPKRSGEELMAALESAANAAGIPIVTEATAEQLFVDGDGAVRGVRLRRPDGSADDIGCAALVLACSGFGGAAEMVARLIPEMAGATYHGHPGNRGDAVRWGEAMGAGLADMSAYQGHGGLAAGHGIPILWPLIMTGGFQANSEGVRFSNEALGYSEQAAKVNAQPGQVAWSIFDKQRHEMMLAFADYQDALSAGAIVEAKDVEELAERTRLPLEVLAKTLAEVAGYAAGAAGDPFGRDFTAHPPLAAPYFAARVTGALFHTQGGLRIDAEARVLREDGTPMPNLFAGGGAARGVSGDGAEGYMAGNGLLTATTLGRLAGQGAARVSRD</sequence>
<dbReference type="PANTHER" id="PTHR43400:SF10">
    <property type="entry name" value="3-OXOSTEROID 1-DEHYDROGENASE"/>
    <property type="match status" value="1"/>
</dbReference>
<keyword evidence="4" id="KW-0560">Oxidoreductase</keyword>
<keyword evidence="7" id="KW-1185">Reference proteome</keyword>
<evidence type="ECO:0000313" key="7">
    <source>
        <dbReference type="Proteomes" id="UP001273531"/>
    </source>
</evidence>
<dbReference type="Gene3D" id="3.50.50.60">
    <property type="entry name" value="FAD/NAD(P)-binding domain"/>
    <property type="match status" value="1"/>
</dbReference>
<dbReference type="RefSeq" id="WP_317225283.1">
    <property type="nucleotide sequence ID" value="NZ_JAWJEJ010000001.1"/>
</dbReference>